<protein>
    <submittedName>
        <fullName evidence="10">Putative wsc domain containing protein</fullName>
    </submittedName>
</protein>
<dbReference type="AlphaFoldDB" id="R8BQF2"/>
<dbReference type="PROSITE" id="PS51212">
    <property type="entry name" value="WSC"/>
    <property type="match status" value="1"/>
</dbReference>
<dbReference type="GO" id="GO:0005886">
    <property type="term" value="C:plasma membrane"/>
    <property type="evidence" value="ECO:0007669"/>
    <property type="project" value="TreeGrafter"/>
</dbReference>
<dbReference type="InterPro" id="IPR051836">
    <property type="entry name" value="Kremen_rcpt"/>
</dbReference>
<gene>
    <name evidence="10" type="ORF">UCRPA7_2923</name>
</gene>
<keyword evidence="6" id="KW-0325">Glycoprotein</keyword>
<dbReference type="InterPro" id="IPR002889">
    <property type="entry name" value="WSC_carb-bd"/>
</dbReference>
<evidence type="ECO:0000259" key="9">
    <source>
        <dbReference type="PROSITE" id="PS51212"/>
    </source>
</evidence>
<evidence type="ECO:0000256" key="7">
    <source>
        <dbReference type="SAM" id="Phobius"/>
    </source>
</evidence>
<evidence type="ECO:0000256" key="1">
    <source>
        <dbReference type="ARBA" id="ARBA00004167"/>
    </source>
</evidence>
<feature type="domain" description="WSC" evidence="9">
    <location>
        <begin position="45"/>
        <end position="135"/>
    </location>
</feature>
<keyword evidence="2 7" id="KW-0812">Transmembrane</keyword>
<keyword evidence="11" id="KW-1185">Reference proteome</keyword>
<dbReference type="PANTHER" id="PTHR24269:SF16">
    <property type="entry name" value="PROTEIN SLG1"/>
    <property type="match status" value="1"/>
</dbReference>
<reference evidence="11" key="1">
    <citation type="journal article" date="2013" name="Genome Announc.">
        <title>Draft genome sequence of the ascomycete Phaeoacremonium aleophilum strain UCR-PA7, a causal agent of the esca disease complex in grapevines.</title>
        <authorList>
            <person name="Blanco-Ulate B."/>
            <person name="Rolshausen P."/>
            <person name="Cantu D."/>
        </authorList>
    </citation>
    <scope>NUCLEOTIDE SEQUENCE [LARGE SCALE GENOMIC DNA]</scope>
    <source>
        <strain evidence="11">UCR-PA7</strain>
    </source>
</reference>
<dbReference type="eggNOG" id="KOG4157">
    <property type="taxonomic scope" value="Eukaryota"/>
</dbReference>
<dbReference type="PANTHER" id="PTHR24269">
    <property type="entry name" value="KREMEN PROTEIN"/>
    <property type="match status" value="1"/>
</dbReference>
<feature type="transmembrane region" description="Helical" evidence="7">
    <location>
        <begin position="194"/>
        <end position="217"/>
    </location>
</feature>
<dbReference type="KEGG" id="tmn:UCRPA7_2923"/>
<dbReference type="EMBL" id="KB932992">
    <property type="protein sequence ID" value="EOO01554.1"/>
    <property type="molecule type" value="Genomic_DNA"/>
</dbReference>
<keyword evidence="3 8" id="KW-0732">Signal</keyword>
<evidence type="ECO:0000313" key="10">
    <source>
        <dbReference type="EMBL" id="EOO01554.1"/>
    </source>
</evidence>
<feature type="signal peptide" evidence="8">
    <location>
        <begin position="1"/>
        <end position="19"/>
    </location>
</feature>
<evidence type="ECO:0000256" key="3">
    <source>
        <dbReference type="ARBA" id="ARBA00022729"/>
    </source>
</evidence>
<comment type="subcellular location">
    <subcellularLocation>
        <location evidence="1">Membrane</location>
        <topology evidence="1">Single-pass membrane protein</topology>
    </subcellularLocation>
</comment>
<dbReference type="Pfam" id="PF01822">
    <property type="entry name" value="WSC"/>
    <property type="match status" value="1"/>
</dbReference>
<evidence type="ECO:0000256" key="8">
    <source>
        <dbReference type="SAM" id="SignalP"/>
    </source>
</evidence>
<dbReference type="SMART" id="SM00321">
    <property type="entry name" value="WSC"/>
    <property type="match status" value="1"/>
</dbReference>
<evidence type="ECO:0000256" key="6">
    <source>
        <dbReference type="ARBA" id="ARBA00023180"/>
    </source>
</evidence>
<dbReference type="HOGENOM" id="CLU_024893_0_0_1"/>
<dbReference type="GeneID" id="19323221"/>
<feature type="chain" id="PRO_5004452229" evidence="8">
    <location>
        <begin position="20"/>
        <end position="289"/>
    </location>
</feature>
<accession>R8BQF2</accession>
<evidence type="ECO:0000256" key="5">
    <source>
        <dbReference type="ARBA" id="ARBA00023136"/>
    </source>
</evidence>
<evidence type="ECO:0000256" key="2">
    <source>
        <dbReference type="ARBA" id="ARBA00022692"/>
    </source>
</evidence>
<dbReference type="Proteomes" id="UP000014074">
    <property type="component" value="Unassembled WGS sequence"/>
</dbReference>
<dbReference type="RefSeq" id="XP_007913692.1">
    <property type="nucleotide sequence ID" value="XM_007915501.1"/>
</dbReference>
<keyword evidence="4 7" id="KW-1133">Transmembrane helix</keyword>
<name>R8BQF2_PHAM7</name>
<sequence>MRTTGLFAAVFVIAKTCYGEPVPAAAAATTSKGVEEPSSTPILGAQIVQGCFSSQGELKFNSTPAFNSKSSCAFEICYASGKKVAGTSGGNECYCGDKYPPESTLVDDKKCNSPCAGYDQQACGGLNYWTIYNTGVMLNVESSDDDVISSASASASATKPAVVTVSGSVVIVTQTSSAQESETSTAKKSSSNTAGIAAGVVVGVVAVAGIVGGIFFFMRRRRNKEIEEEHRRNAAVNAFIHGSKPPSSSGGFSISDSRLDPVMAQRRLSDGSIADNQDYSRKILRVTNA</sequence>
<organism evidence="10 11">
    <name type="scientific">Phaeoacremonium minimum (strain UCR-PA7)</name>
    <name type="common">Esca disease fungus</name>
    <name type="synonym">Togninia minima</name>
    <dbReference type="NCBI Taxonomy" id="1286976"/>
    <lineage>
        <taxon>Eukaryota</taxon>
        <taxon>Fungi</taxon>
        <taxon>Dikarya</taxon>
        <taxon>Ascomycota</taxon>
        <taxon>Pezizomycotina</taxon>
        <taxon>Sordariomycetes</taxon>
        <taxon>Sordariomycetidae</taxon>
        <taxon>Togniniales</taxon>
        <taxon>Togniniaceae</taxon>
        <taxon>Phaeoacremonium</taxon>
    </lineage>
</organism>
<keyword evidence="5 7" id="KW-0472">Membrane</keyword>
<dbReference type="OrthoDB" id="2019572at2759"/>
<evidence type="ECO:0000256" key="4">
    <source>
        <dbReference type="ARBA" id="ARBA00022989"/>
    </source>
</evidence>
<evidence type="ECO:0000313" key="11">
    <source>
        <dbReference type="Proteomes" id="UP000014074"/>
    </source>
</evidence>
<proteinExistence type="predicted"/>